<dbReference type="Proteomes" id="UP000252884">
    <property type="component" value="Unassembled WGS sequence"/>
</dbReference>
<dbReference type="NCBIfam" id="NF006181">
    <property type="entry name" value="PRK08314.1"/>
    <property type="match status" value="1"/>
</dbReference>
<dbReference type="Gene3D" id="3.40.50.12780">
    <property type="entry name" value="N-terminal domain of ligase-like"/>
    <property type="match status" value="1"/>
</dbReference>
<dbReference type="InterPro" id="IPR000873">
    <property type="entry name" value="AMP-dep_synth/lig_dom"/>
</dbReference>
<dbReference type="EMBL" id="QPJK01000006">
    <property type="protein sequence ID" value="RCW69585.1"/>
    <property type="molecule type" value="Genomic_DNA"/>
</dbReference>
<dbReference type="InterPro" id="IPR025110">
    <property type="entry name" value="AMP-bd_C"/>
</dbReference>
<accession>A0A368XP10</accession>
<dbReference type="RefSeq" id="WP_114469970.1">
    <property type="nucleotide sequence ID" value="NZ_QPJK01000006.1"/>
</dbReference>
<proteinExistence type="predicted"/>
<dbReference type="SUPFAM" id="SSF56801">
    <property type="entry name" value="Acetyl-CoA synthetase-like"/>
    <property type="match status" value="1"/>
</dbReference>
<dbReference type="Pfam" id="PF13193">
    <property type="entry name" value="AMP-binding_C"/>
    <property type="match status" value="1"/>
</dbReference>
<dbReference type="PANTHER" id="PTHR43767">
    <property type="entry name" value="LONG-CHAIN-FATTY-ACID--COA LIGASE"/>
    <property type="match status" value="1"/>
</dbReference>
<evidence type="ECO:0000313" key="4">
    <source>
        <dbReference type="Proteomes" id="UP000252884"/>
    </source>
</evidence>
<dbReference type="InterPro" id="IPR045851">
    <property type="entry name" value="AMP-bd_C_sf"/>
</dbReference>
<feature type="domain" description="AMP-binding enzyme C-terminal" evidence="2">
    <location>
        <begin position="490"/>
        <end position="565"/>
    </location>
</feature>
<dbReference type="GO" id="GO:0016878">
    <property type="term" value="F:acid-thiol ligase activity"/>
    <property type="evidence" value="ECO:0007669"/>
    <property type="project" value="UniProtKB-ARBA"/>
</dbReference>
<gene>
    <name evidence="3" type="ORF">DES41_106459</name>
</gene>
<evidence type="ECO:0000259" key="1">
    <source>
        <dbReference type="Pfam" id="PF00501"/>
    </source>
</evidence>
<dbReference type="Gene3D" id="3.30.300.30">
    <property type="match status" value="1"/>
</dbReference>
<reference evidence="3 4" key="1">
    <citation type="submission" date="2018-07" db="EMBL/GenBank/DDBJ databases">
        <title>Genomic Encyclopedia of Type Strains, Phase IV (KMG-IV): sequencing the most valuable type-strain genomes for metagenomic binning, comparative biology and taxonomic classification.</title>
        <authorList>
            <person name="Goeker M."/>
        </authorList>
    </citation>
    <scope>NUCLEOTIDE SEQUENCE [LARGE SCALE GENOMIC DNA]</scope>
    <source>
        <strain evidence="3 4">DSM 21634</strain>
    </source>
</reference>
<dbReference type="PROSITE" id="PS00455">
    <property type="entry name" value="AMP_BINDING"/>
    <property type="match status" value="1"/>
</dbReference>
<dbReference type="PANTHER" id="PTHR43767:SF1">
    <property type="entry name" value="NONRIBOSOMAL PEPTIDE SYNTHASE PES1 (EUROFUNG)-RELATED"/>
    <property type="match status" value="1"/>
</dbReference>
<name>A0A368XP10_9BURK</name>
<dbReference type="InterPro" id="IPR042099">
    <property type="entry name" value="ANL_N_sf"/>
</dbReference>
<organism evidence="3 4">
    <name type="scientific">Pseudorhodoferax soli</name>
    <dbReference type="NCBI Taxonomy" id="545864"/>
    <lineage>
        <taxon>Bacteria</taxon>
        <taxon>Pseudomonadati</taxon>
        <taxon>Pseudomonadota</taxon>
        <taxon>Betaproteobacteria</taxon>
        <taxon>Burkholderiales</taxon>
        <taxon>Comamonadaceae</taxon>
    </lineage>
</organism>
<sequence>MQAPRTTHPCPTPAGVTERPSGALRIAAARAHGGLPREAYIPETSLFANLETSARRYPAKTAIQFFGNAVRYADLLAQAEAMAGYLQQACGVAPGDRVVVFSQNCPQFIAAYFAILRADAVFVPVNAMLVHDELAHIVQDSGAVAAFVASELLERIAPLVGSGALRHLVVHAYGDALGDEPDGDPGLPPPDWVRASMGGRALPPAAVAWQAALARAHVPGPNRAGPDDLSMLPYTSGTTGKPKACVHTHRTVMTSCVGSSLWRRTHPSSVYLAVAPLFHLLGLQNNINSAIFWGGTIVLMPRWDREAAALLIERHRVSFWAALPAMLVDFFAQPGIEERDLSSLAVVTGGGAATPQHVNDILKNRYGLDYIEGYGLTESANFLCANPMHQPKKGCLGVPTFGVDLRILDPETLAPVPQGEVGEIVVHAAQIMLGYWNHAQANAESFCVQDGKRFFRTGDLASMDEEGYVFMRDRLKRMINASGFKVWPAEVEAALHAHPSILEACVIAAPDARRGETVKAMVTLRAGSPDDSASLLAWCREHMAAYKAPRIVQIVDALPKSATGKIAWRELQEQETRTAQAAEAAGVAALADGATQAAPAH</sequence>
<feature type="domain" description="AMP-dependent synthetase/ligase" evidence="1">
    <location>
        <begin position="50"/>
        <end position="436"/>
    </location>
</feature>
<dbReference type="InterPro" id="IPR020845">
    <property type="entry name" value="AMP-binding_CS"/>
</dbReference>
<dbReference type="Pfam" id="PF00501">
    <property type="entry name" value="AMP-binding"/>
    <property type="match status" value="1"/>
</dbReference>
<dbReference type="AlphaFoldDB" id="A0A368XP10"/>
<evidence type="ECO:0000259" key="2">
    <source>
        <dbReference type="Pfam" id="PF13193"/>
    </source>
</evidence>
<protein>
    <submittedName>
        <fullName evidence="3">Long-chain acyl-CoA synthetase</fullName>
    </submittedName>
</protein>
<comment type="caution">
    <text evidence="3">The sequence shown here is derived from an EMBL/GenBank/DDBJ whole genome shotgun (WGS) entry which is preliminary data.</text>
</comment>
<keyword evidence="4" id="KW-1185">Reference proteome</keyword>
<evidence type="ECO:0000313" key="3">
    <source>
        <dbReference type="EMBL" id="RCW69585.1"/>
    </source>
</evidence>
<dbReference type="InterPro" id="IPR050237">
    <property type="entry name" value="ATP-dep_AMP-bd_enzyme"/>
</dbReference>
<dbReference type="OrthoDB" id="9766486at2"/>